<feature type="transmembrane region" description="Helical" evidence="10">
    <location>
        <begin position="221"/>
        <end position="240"/>
    </location>
</feature>
<feature type="transmembrane region" description="Helical" evidence="10">
    <location>
        <begin position="380"/>
        <end position="399"/>
    </location>
</feature>
<feature type="region of interest" description="Disordered" evidence="9">
    <location>
        <begin position="1"/>
        <end position="28"/>
    </location>
</feature>
<evidence type="ECO:0000256" key="6">
    <source>
        <dbReference type="ARBA" id="ARBA00022692"/>
    </source>
</evidence>
<dbReference type="InterPro" id="IPR009357">
    <property type="entry name" value="Riboflavin_transptr"/>
</dbReference>
<dbReference type="InterPro" id="IPR036259">
    <property type="entry name" value="MFS_trans_sf"/>
</dbReference>
<evidence type="ECO:0000256" key="8">
    <source>
        <dbReference type="ARBA" id="ARBA00023136"/>
    </source>
</evidence>
<comment type="subcellular location">
    <subcellularLocation>
        <location evidence="2">Cell membrane</location>
        <topology evidence="2">Multi-pass membrane protein</topology>
    </subcellularLocation>
</comment>
<protein>
    <submittedName>
        <fullName evidence="11">Uncharacterized protein</fullName>
    </submittedName>
</protein>
<dbReference type="SUPFAM" id="SSF103473">
    <property type="entry name" value="MFS general substrate transporter"/>
    <property type="match status" value="1"/>
</dbReference>
<dbReference type="Gene3D" id="1.20.1250.20">
    <property type="entry name" value="MFS general substrate transporter like domains"/>
    <property type="match status" value="1"/>
</dbReference>
<keyword evidence="8 10" id="KW-0472">Membrane</keyword>
<evidence type="ECO:0000256" key="9">
    <source>
        <dbReference type="SAM" id="MobiDB-lite"/>
    </source>
</evidence>
<keyword evidence="6 10" id="KW-0812">Transmembrane</keyword>
<comment type="catalytic activity">
    <reaction evidence="1">
        <text>riboflavin(in) = riboflavin(out)</text>
        <dbReference type="Rhea" id="RHEA:35015"/>
        <dbReference type="ChEBI" id="CHEBI:57986"/>
    </reaction>
</comment>
<proteinExistence type="inferred from homology"/>
<comment type="similarity">
    <text evidence="3">Belongs to the riboflavin transporter family.</text>
</comment>
<dbReference type="AlphaFoldDB" id="A0A7S2IXL7"/>
<keyword evidence="5" id="KW-1003">Cell membrane</keyword>
<evidence type="ECO:0000256" key="7">
    <source>
        <dbReference type="ARBA" id="ARBA00022989"/>
    </source>
</evidence>
<feature type="transmembrane region" description="Helical" evidence="10">
    <location>
        <begin position="348"/>
        <end position="368"/>
    </location>
</feature>
<evidence type="ECO:0000256" key="3">
    <source>
        <dbReference type="ARBA" id="ARBA00006366"/>
    </source>
</evidence>
<name>A0A7S2IXL7_9DINO</name>
<dbReference type="GO" id="GO:0032217">
    <property type="term" value="F:riboflavin transmembrane transporter activity"/>
    <property type="evidence" value="ECO:0007669"/>
    <property type="project" value="InterPro"/>
</dbReference>
<evidence type="ECO:0000256" key="4">
    <source>
        <dbReference type="ARBA" id="ARBA00022448"/>
    </source>
</evidence>
<evidence type="ECO:0000256" key="2">
    <source>
        <dbReference type="ARBA" id="ARBA00004651"/>
    </source>
</evidence>
<evidence type="ECO:0000256" key="1">
    <source>
        <dbReference type="ARBA" id="ARBA00000215"/>
    </source>
</evidence>
<gene>
    <name evidence="11" type="ORF">BRAN1462_LOCUS12560</name>
</gene>
<feature type="transmembrane region" description="Helical" evidence="10">
    <location>
        <begin position="130"/>
        <end position="148"/>
    </location>
</feature>
<dbReference type="PANTHER" id="PTHR12929">
    <property type="entry name" value="SOLUTE CARRIER FAMILY 52"/>
    <property type="match status" value="1"/>
</dbReference>
<reference evidence="11" key="1">
    <citation type="submission" date="2021-01" db="EMBL/GenBank/DDBJ databases">
        <authorList>
            <person name="Corre E."/>
            <person name="Pelletier E."/>
            <person name="Niang G."/>
            <person name="Scheremetjew M."/>
            <person name="Finn R."/>
            <person name="Kale V."/>
            <person name="Holt S."/>
            <person name="Cochrane G."/>
            <person name="Meng A."/>
            <person name="Brown T."/>
            <person name="Cohen L."/>
        </authorList>
    </citation>
    <scope>NUCLEOTIDE SEQUENCE</scope>
    <source>
        <strain evidence="11">RCC3387</strain>
    </source>
</reference>
<feature type="transmembrane region" description="Helical" evidence="10">
    <location>
        <begin position="160"/>
        <end position="179"/>
    </location>
</feature>
<organism evidence="11">
    <name type="scientific">Zooxanthella nutricula</name>
    <dbReference type="NCBI Taxonomy" id="1333877"/>
    <lineage>
        <taxon>Eukaryota</taxon>
        <taxon>Sar</taxon>
        <taxon>Alveolata</taxon>
        <taxon>Dinophyceae</taxon>
        <taxon>Peridiniales</taxon>
        <taxon>Peridiniales incertae sedis</taxon>
        <taxon>Zooxanthella</taxon>
    </lineage>
</organism>
<keyword evidence="4" id="KW-0813">Transport</keyword>
<sequence>MLQDGGNGRPRSSTFADEESLPHQPSFSQAKRASALFGAKARAISKVFDAASRREPKVPNSELLPWVLFGVSGWWSCNCVFAESPFFVVRLPAAEKLGNQLSLMTQMGNIFLISYKLLETRLSLEPALVIHQMMAMAFASLVACAFLWDQEAEGQSIPLLACMFMAGGVGCLSNSTYWALMIAYPRVCTKAVGLGMSLGGVLSSVLAALQLSGRPVRSPRFGACAFFLTAAAFQAAWWVVVALQMRGRPRVLRRVSADDLSAGGSQESLLSNGHKSERVPDAEEKLLRLGSFLVHAATYTVPSLLPFVASSFAASGLEQQMLLWMLLLQQAGESTGRIAAPSKANGAITVFAFVCLAVVFFAFLVFAVHPRLVLVLFPTLLAQVILPLMSFLFFFSYGVSQTALFLRARSLVADVDTAAEIASTMGFLGQMGALAANVVASVCVNA</sequence>
<feature type="transmembrane region" description="Helical" evidence="10">
    <location>
        <begin position="191"/>
        <end position="209"/>
    </location>
</feature>
<keyword evidence="7 10" id="KW-1133">Transmembrane helix</keyword>
<dbReference type="GO" id="GO:0005886">
    <property type="term" value="C:plasma membrane"/>
    <property type="evidence" value="ECO:0007669"/>
    <property type="project" value="UniProtKB-SubCell"/>
</dbReference>
<evidence type="ECO:0000256" key="10">
    <source>
        <dbReference type="SAM" id="Phobius"/>
    </source>
</evidence>
<dbReference type="EMBL" id="HBGW01019853">
    <property type="protein sequence ID" value="CAD9530927.1"/>
    <property type="molecule type" value="Transcribed_RNA"/>
</dbReference>
<dbReference type="Pfam" id="PF06237">
    <property type="entry name" value="SLC52_ribofla_tr"/>
    <property type="match status" value="1"/>
</dbReference>
<evidence type="ECO:0000256" key="5">
    <source>
        <dbReference type="ARBA" id="ARBA00022475"/>
    </source>
</evidence>
<evidence type="ECO:0000313" key="11">
    <source>
        <dbReference type="EMBL" id="CAD9530927.1"/>
    </source>
</evidence>
<accession>A0A7S2IXL7</accession>